<dbReference type="InterPro" id="IPR011333">
    <property type="entry name" value="SKP1/BTB/POZ_sf"/>
</dbReference>
<dbReference type="AlphaFoldDB" id="A0A5M9LG53"/>
<dbReference type="Pfam" id="PF00651">
    <property type="entry name" value="BTB"/>
    <property type="match status" value="1"/>
</dbReference>
<dbReference type="Gene3D" id="3.30.710.10">
    <property type="entry name" value="Potassium Channel Kv1.1, Chain A"/>
    <property type="match status" value="1"/>
</dbReference>
<keyword evidence="2" id="KW-1185">Reference proteome</keyword>
<dbReference type="PANTHER" id="PTHR47843">
    <property type="entry name" value="BTB DOMAIN-CONTAINING PROTEIN-RELATED"/>
    <property type="match status" value="1"/>
</dbReference>
<gene>
    <name evidence="1" type="ORF">Ptr86124_006321</name>
</gene>
<organism evidence="1 2">
    <name type="scientific">Pyrenophora tritici-repentis</name>
    <dbReference type="NCBI Taxonomy" id="45151"/>
    <lineage>
        <taxon>Eukaryota</taxon>
        <taxon>Fungi</taxon>
        <taxon>Dikarya</taxon>
        <taxon>Ascomycota</taxon>
        <taxon>Pezizomycotina</taxon>
        <taxon>Dothideomycetes</taxon>
        <taxon>Pleosporomycetidae</taxon>
        <taxon>Pleosporales</taxon>
        <taxon>Pleosporineae</taxon>
        <taxon>Pleosporaceae</taxon>
        <taxon>Pyrenophora</taxon>
    </lineage>
</organism>
<accession>A0A5M9LG53</accession>
<evidence type="ECO:0000313" key="2">
    <source>
        <dbReference type="Proteomes" id="UP000249757"/>
    </source>
</evidence>
<dbReference type="InterPro" id="IPR000210">
    <property type="entry name" value="BTB/POZ_dom"/>
</dbReference>
<sequence>MDRVRFHLDTHTHISPPLASRTDHERIYLVSSNLRSTSPPRFTATPDAVYEVMRPPKPIQASKSVMTLPKLIRAIKSSMANYVSTAMVTLRVGKDLEKKDFMVHGSFLTKRSEFFRRALNGSWKEAETRIINLPDDEPEIVALYVNFVYTGQLSTAPEIGNKNNNNQDSIGLTKYEFLDYIHDAYDTLFSIFIFAEKIQDIKTKNAIVVAVLCLLKTKGPEDTLTVP</sequence>
<evidence type="ECO:0000313" key="1">
    <source>
        <dbReference type="EMBL" id="KAI1514998.1"/>
    </source>
</evidence>
<dbReference type="PROSITE" id="PS50097">
    <property type="entry name" value="BTB"/>
    <property type="match status" value="1"/>
</dbReference>
<proteinExistence type="predicted"/>
<dbReference type="SUPFAM" id="SSF54695">
    <property type="entry name" value="POZ domain"/>
    <property type="match status" value="1"/>
</dbReference>
<dbReference type="Proteomes" id="UP000249757">
    <property type="component" value="Unassembled WGS sequence"/>
</dbReference>
<name>A0A5M9LG53_9PLEO</name>
<dbReference type="SMART" id="SM00225">
    <property type="entry name" value="BTB"/>
    <property type="match status" value="1"/>
</dbReference>
<reference evidence="2" key="1">
    <citation type="journal article" date="2022" name="Microb. Genom.">
        <title>A global pangenome for the wheat fungal pathogen Pyrenophora tritici-repentis and prediction of effector protein structural homology.</title>
        <authorList>
            <person name="Moolhuijzen P.M."/>
            <person name="See P.T."/>
            <person name="Shi G."/>
            <person name="Powell H.R."/>
            <person name="Cockram J."/>
            <person name="Jorgensen L.N."/>
            <person name="Benslimane H."/>
            <person name="Strelkov S.E."/>
            <person name="Turner J."/>
            <person name="Liu Z."/>
            <person name="Moffat C.S."/>
        </authorList>
    </citation>
    <scope>NUCLEOTIDE SEQUENCE [LARGE SCALE GENOMIC DNA]</scope>
</reference>
<protein>
    <submittedName>
        <fullName evidence="1">BTB/POZ domain containing protein</fullName>
    </submittedName>
</protein>
<dbReference type="CDD" id="cd18186">
    <property type="entry name" value="BTB_POZ_ZBTB_KLHL-like"/>
    <property type="match status" value="1"/>
</dbReference>
<comment type="caution">
    <text evidence="1">The sequence shown here is derived from an EMBL/GenBank/DDBJ whole genome shotgun (WGS) entry which is preliminary data.</text>
</comment>
<dbReference type="PANTHER" id="PTHR47843:SF2">
    <property type="entry name" value="BTB DOMAIN-CONTAINING PROTEIN"/>
    <property type="match status" value="1"/>
</dbReference>
<dbReference type="EMBL" id="NRDI02000007">
    <property type="protein sequence ID" value="KAI1514998.1"/>
    <property type="molecule type" value="Genomic_DNA"/>
</dbReference>